<keyword evidence="2 6" id="KW-0812">Transmembrane</keyword>
<organism evidence="8 9">
    <name type="scientific">Floridaenema evergladense BLCC-F167</name>
    <dbReference type="NCBI Taxonomy" id="3153639"/>
    <lineage>
        <taxon>Bacteria</taxon>
        <taxon>Bacillati</taxon>
        <taxon>Cyanobacteriota</taxon>
        <taxon>Cyanophyceae</taxon>
        <taxon>Oscillatoriophycideae</taxon>
        <taxon>Aerosakkonematales</taxon>
        <taxon>Aerosakkonemataceae</taxon>
        <taxon>Floridanema</taxon>
        <taxon>Floridanema evergladense</taxon>
    </lineage>
</organism>
<dbReference type="Pfam" id="PF00916">
    <property type="entry name" value="Sulfate_transp"/>
    <property type="match status" value="1"/>
</dbReference>
<comment type="caution">
    <text evidence="8">The sequence shown here is derived from an EMBL/GenBank/DDBJ whole genome shotgun (WGS) entry which is preliminary data.</text>
</comment>
<feature type="transmembrane region" description="Helical" evidence="6">
    <location>
        <begin position="199"/>
        <end position="215"/>
    </location>
</feature>
<dbReference type="RefSeq" id="WP_413281720.1">
    <property type="nucleotide sequence ID" value="NZ_JBHFNT010000309.1"/>
</dbReference>
<evidence type="ECO:0000313" key="8">
    <source>
        <dbReference type="EMBL" id="MFB2839447.1"/>
    </source>
</evidence>
<evidence type="ECO:0000256" key="2">
    <source>
        <dbReference type="ARBA" id="ARBA00022692"/>
    </source>
</evidence>
<dbReference type="Pfam" id="PF01740">
    <property type="entry name" value="STAS"/>
    <property type="match status" value="1"/>
</dbReference>
<feature type="transmembrane region" description="Helical" evidence="6">
    <location>
        <begin position="290"/>
        <end position="311"/>
    </location>
</feature>
<evidence type="ECO:0000256" key="4">
    <source>
        <dbReference type="ARBA" id="ARBA00023136"/>
    </source>
</evidence>
<evidence type="ECO:0000259" key="7">
    <source>
        <dbReference type="PROSITE" id="PS50801"/>
    </source>
</evidence>
<feature type="transmembrane region" description="Helical" evidence="6">
    <location>
        <begin position="39"/>
        <end position="58"/>
    </location>
</feature>
<feature type="transmembrane region" description="Helical" evidence="6">
    <location>
        <begin position="318"/>
        <end position="339"/>
    </location>
</feature>
<feature type="transmembrane region" description="Helical" evidence="6">
    <location>
        <begin position="166"/>
        <end position="187"/>
    </location>
</feature>
<dbReference type="InterPro" id="IPR001902">
    <property type="entry name" value="SLC26A/SulP_fam"/>
</dbReference>
<feature type="transmembrane region" description="Helical" evidence="6">
    <location>
        <begin position="376"/>
        <end position="404"/>
    </location>
</feature>
<dbReference type="InterPro" id="IPR011547">
    <property type="entry name" value="SLC26A/SulP_dom"/>
</dbReference>
<evidence type="ECO:0000256" key="5">
    <source>
        <dbReference type="SAM" id="MobiDB-lite"/>
    </source>
</evidence>
<evidence type="ECO:0000256" key="6">
    <source>
        <dbReference type="SAM" id="Phobius"/>
    </source>
</evidence>
<dbReference type="EMBL" id="JBHFNT010000309">
    <property type="protein sequence ID" value="MFB2839447.1"/>
    <property type="molecule type" value="Genomic_DNA"/>
</dbReference>
<comment type="subcellular location">
    <subcellularLocation>
        <location evidence="1">Membrane</location>
        <topology evidence="1">Multi-pass membrane protein</topology>
    </subcellularLocation>
</comment>
<dbReference type="Gene3D" id="3.30.750.24">
    <property type="entry name" value="STAS domain"/>
    <property type="match status" value="1"/>
</dbReference>
<feature type="transmembrane region" description="Helical" evidence="6">
    <location>
        <begin position="12"/>
        <end position="33"/>
    </location>
</feature>
<keyword evidence="4 6" id="KW-0472">Membrane</keyword>
<name>A0ABV4WXC1_9CYAN</name>
<feature type="transmembrane region" description="Helical" evidence="6">
    <location>
        <begin position="91"/>
        <end position="112"/>
    </location>
</feature>
<dbReference type="PANTHER" id="PTHR11814">
    <property type="entry name" value="SULFATE TRANSPORTER"/>
    <property type="match status" value="1"/>
</dbReference>
<evidence type="ECO:0000313" key="9">
    <source>
        <dbReference type="Proteomes" id="UP001576780"/>
    </source>
</evidence>
<reference evidence="8 9" key="1">
    <citation type="submission" date="2024-09" db="EMBL/GenBank/DDBJ databases">
        <title>Floridaenema gen nov. (Aerosakkonemataceae, Aerosakkonematales ord. nov., Cyanobacteria) from benthic tropical and subtropical fresh waters, with the description of four new species.</title>
        <authorList>
            <person name="Moretto J.A."/>
            <person name="Berthold D.E."/>
            <person name="Lefler F.W."/>
            <person name="Huang I.-S."/>
            <person name="Laughinghouse H. IV."/>
        </authorList>
    </citation>
    <scope>NUCLEOTIDE SEQUENCE [LARGE SCALE GENOMIC DNA]</scope>
    <source>
        <strain evidence="8 9">BLCC-F167</strain>
    </source>
</reference>
<keyword evidence="9" id="KW-1185">Reference proteome</keyword>
<proteinExistence type="predicted"/>
<sequence>MQLANRVTFNHLRGDLFGGITAAIVALPMALAFGVSSGAGAIAGLYGAAILGFFAALFGGTPTLISGPTGPMTVVMTAIVTSMTAKNPENGLAMAFTVVMLAGIFQILFGILKLGKYITLMPYTVISGFMSGIGVIMIILQIGPFFGQANPKGGIMPVFTSIPTFISNLNPAATALAALTLALLFLTPKKIRRLVPPQLLALVIGTVIAAVFLQSPDYNLKFIGQIPMGLPKLQLPAFTVEQMTTMLVDGVMLGMLGCIDSLLTSVIADSITRTQHDSDKELVGQGIGNLLSGLFGGLPGAGATMGTVVNIQAGGTTVLSGMLHAVVLFVIVLGAGGLTQFIPQAVLAGILVKVGIDIVDWNFLKRAHKLSFKAAAIMYGVLLLTVFVDLIVAVGVGVFVANILTIQRLSDIQSDEVKAITHADDETPLSHEEKLLFKEAGGKILLLHLGGPMSFGAAKAISQRQAIMEDYKILILDISDVPILGVTATLALESLIAEAKQKHLEVFIVGGTEKVRTRLERFGILDRVPANNLASSRLEALHNAVSSLNGVTGESYVNNTNYVGVSEENDSTPSTSEGKLDIDGTLTTK</sequence>
<evidence type="ECO:0000256" key="3">
    <source>
        <dbReference type="ARBA" id="ARBA00022989"/>
    </source>
</evidence>
<feature type="transmembrane region" description="Helical" evidence="6">
    <location>
        <begin position="124"/>
        <end position="146"/>
    </location>
</feature>
<dbReference type="InterPro" id="IPR002645">
    <property type="entry name" value="STAS_dom"/>
</dbReference>
<evidence type="ECO:0000256" key="1">
    <source>
        <dbReference type="ARBA" id="ARBA00004141"/>
    </source>
</evidence>
<feature type="region of interest" description="Disordered" evidence="5">
    <location>
        <begin position="564"/>
        <end position="589"/>
    </location>
</feature>
<dbReference type="Proteomes" id="UP001576780">
    <property type="component" value="Unassembled WGS sequence"/>
</dbReference>
<dbReference type="PROSITE" id="PS50801">
    <property type="entry name" value="STAS"/>
    <property type="match status" value="1"/>
</dbReference>
<dbReference type="CDD" id="cd07042">
    <property type="entry name" value="STAS_SulP_like_sulfate_transporter"/>
    <property type="match status" value="1"/>
</dbReference>
<accession>A0ABV4WXC1</accession>
<keyword evidence="3 6" id="KW-1133">Transmembrane helix</keyword>
<protein>
    <submittedName>
        <fullName evidence="8">SulP family inorganic anion transporter</fullName>
    </submittedName>
</protein>
<gene>
    <name evidence="8" type="ORF">ACE1CA_33570</name>
</gene>
<feature type="domain" description="STAS" evidence="7">
    <location>
        <begin position="444"/>
        <end position="544"/>
    </location>
</feature>
<feature type="transmembrane region" description="Helical" evidence="6">
    <location>
        <begin position="345"/>
        <end position="364"/>
    </location>
</feature>
<dbReference type="SUPFAM" id="SSF52091">
    <property type="entry name" value="SpoIIaa-like"/>
    <property type="match status" value="1"/>
</dbReference>
<dbReference type="InterPro" id="IPR036513">
    <property type="entry name" value="STAS_dom_sf"/>
</dbReference>